<keyword evidence="6 7" id="KW-0067">ATP-binding</keyword>
<evidence type="ECO:0000256" key="6">
    <source>
        <dbReference type="ARBA" id="ARBA00022840"/>
    </source>
</evidence>
<dbReference type="SUPFAM" id="SSF56112">
    <property type="entry name" value="Protein kinase-like (PK-like)"/>
    <property type="match status" value="1"/>
</dbReference>
<evidence type="ECO:0000256" key="1">
    <source>
        <dbReference type="ARBA" id="ARBA00008867"/>
    </source>
</evidence>
<feature type="region of interest" description="Disordered" evidence="8">
    <location>
        <begin position="408"/>
        <end position="465"/>
    </location>
</feature>
<accession>A0A2A9M4G9</accession>
<feature type="binding site" evidence="7">
    <location>
        <position position="787"/>
    </location>
    <ligand>
        <name>ATP</name>
        <dbReference type="ChEBI" id="CHEBI:30616"/>
    </ligand>
</feature>
<reference evidence="10 11" key="1">
    <citation type="submission" date="2017-09" db="EMBL/GenBank/DDBJ databases">
        <title>Genome sequencing of Besnoitia besnoiti strain Bb-Ger1.</title>
        <authorList>
            <person name="Schares G."/>
            <person name="Venepally P."/>
            <person name="Lorenzi H.A."/>
        </authorList>
    </citation>
    <scope>NUCLEOTIDE SEQUENCE [LARGE SCALE GENOMIC DNA]</scope>
    <source>
        <strain evidence="10 11">Bb-Ger1</strain>
    </source>
</reference>
<sequence length="1074" mass="117256">MLSARKHSSCAVDETTVSRSDPETQKGSFCLNKVGPATAVRAAREADGYRTASIERNRNARYSIFRQVQSVPLLHSRTQPVLPNPWIEVGFSDERHRSKRPQLSSDSDLSPIRAFCGTSGSAVPGSPRGVPAAASASNARSSFASERRMVMDSSATATQGSSMAMPQKPSDRSRLPGRRCVRNAVNTAQVFAPHADENTAASPSSQTEIAGVNSSTSVAGFPSSVVLSRDSLSSTLPSTREKCISVVNILQSTKCSSCDMMACPLTKEPPLSSRGNSAPQTCFQAEHDCRRGFQTPCGACPSSRCSREVRQTAEFTIIALTRPSTVSSRQLGSSAPASGSAAVQQNESSGGDSISSSSAAPGLLGKLPSSTPETAHPFDQVPDDAHCTTSFNCVHPLTERQVEEHALRTSSWGLHTEKTGRSASSTASRDDGSSNHEGTVATGQQIDPNMSNSGTPGTKRDRFIEPMANDPNALSMKRVTKRISLSHPSILGKALCYPVSSTVSVSGLRQEQELRTPLHFSSGECCSKHRKSSDVSLSGHPLLGIPTRQELDRRGNGPAIRDRKCWVGQSDACEDGSTRAPPAACEVCLTGSSTRPCQDTSKRTLMPDLRHSEEREHRPLHDATAAHVTAVQDAEKGAVQSTPQNLAEDHGKKEAVGSSLQAINRESVAEEGPTAHTAKTACTELPLTGKELVKRHGAVLTAFEQAEALEVREVWYWGKSREKPSGETARGKGGINHGFDDARGDYLASLRDHVNYRFELIAALGKGSFGHVFKAFDHKTGEYVALKVVRNKKHFHAQGCVEVSTLQKVLEGDKDERGNVIHMKEHFIFRSHLVITFELLDINLYEFLKRNTFRGLSSLAIRSIGIQLLQALRLLKRHRIVHCDLKPENIVLKNKLKSSIKVIDFGSSCPEGEMPYSYIQSRFYRSPEVLLGLSYGCPIDMWSLGCVLAELHNGHPLFAGENEKDQINCMMEILGPPPMYIIAKSPRRRLFFDSAGDPKPHVNSHGKGRRPSSADLSTALQTDDEPFVDFIRECLHWDPVLRITPEQALQHRWVKQFKTMRKQKQLENKLCHLG</sequence>
<feature type="region of interest" description="Disordered" evidence="8">
    <location>
        <begin position="994"/>
        <end position="1017"/>
    </location>
</feature>
<evidence type="ECO:0000256" key="8">
    <source>
        <dbReference type="SAM" id="MobiDB-lite"/>
    </source>
</evidence>
<dbReference type="KEGG" id="bbes:BESB_075950"/>
<evidence type="ECO:0000256" key="3">
    <source>
        <dbReference type="ARBA" id="ARBA00022679"/>
    </source>
</evidence>
<dbReference type="PROSITE" id="PS50011">
    <property type="entry name" value="PROTEIN_KINASE_DOM"/>
    <property type="match status" value="1"/>
</dbReference>
<dbReference type="InterPro" id="IPR050494">
    <property type="entry name" value="Ser_Thr_dual-spec_kinase"/>
</dbReference>
<protein>
    <submittedName>
        <fullName evidence="10">Putative cell-cycle-associated protein kinase DYRK2</fullName>
    </submittedName>
</protein>
<dbReference type="PROSITE" id="PS00108">
    <property type="entry name" value="PROTEIN_KINASE_ST"/>
    <property type="match status" value="1"/>
</dbReference>
<organism evidence="10 11">
    <name type="scientific">Besnoitia besnoiti</name>
    <name type="common">Apicomplexan protozoan</name>
    <dbReference type="NCBI Taxonomy" id="94643"/>
    <lineage>
        <taxon>Eukaryota</taxon>
        <taxon>Sar</taxon>
        <taxon>Alveolata</taxon>
        <taxon>Apicomplexa</taxon>
        <taxon>Conoidasida</taxon>
        <taxon>Coccidia</taxon>
        <taxon>Eucoccidiorida</taxon>
        <taxon>Eimeriorina</taxon>
        <taxon>Sarcocystidae</taxon>
        <taxon>Besnoitia</taxon>
    </lineage>
</organism>
<dbReference type="PROSITE" id="PS00107">
    <property type="entry name" value="PROTEIN_KINASE_ATP"/>
    <property type="match status" value="1"/>
</dbReference>
<keyword evidence="5 10" id="KW-0418">Kinase</keyword>
<feature type="region of interest" description="Disordered" evidence="8">
    <location>
        <begin position="326"/>
        <end position="382"/>
    </location>
</feature>
<dbReference type="GO" id="GO:0004674">
    <property type="term" value="F:protein serine/threonine kinase activity"/>
    <property type="evidence" value="ECO:0007669"/>
    <property type="project" value="UniProtKB-KW"/>
</dbReference>
<dbReference type="GO" id="GO:0005856">
    <property type="term" value="C:cytoskeleton"/>
    <property type="evidence" value="ECO:0007669"/>
    <property type="project" value="TreeGrafter"/>
</dbReference>
<dbReference type="CDD" id="cd14210">
    <property type="entry name" value="PKc_DYRK"/>
    <property type="match status" value="1"/>
</dbReference>
<feature type="compositionally biased region" description="Polar residues" evidence="8">
    <location>
        <begin position="435"/>
        <end position="456"/>
    </location>
</feature>
<evidence type="ECO:0000259" key="9">
    <source>
        <dbReference type="PROSITE" id="PS50011"/>
    </source>
</evidence>
<feature type="region of interest" description="Disordered" evidence="8">
    <location>
        <begin position="191"/>
        <end position="215"/>
    </location>
</feature>
<dbReference type="PANTHER" id="PTHR24058">
    <property type="entry name" value="DUAL SPECIFICITY PROTEIN KINASE"/>
    <property type="match status" value="1"/>
</dbReference>
<comment type="similarity">
    <text evidence="1">Belongs to the protein kinase superfamily. CMGC Ser/Thr protein kinase family. MNB/DYRK subfamily.</text>
</comment>
<dbReference type="GO" id="GO:0005524">
    <property type="term" value="F:ATP binding"/>
    <property type="evidence" value="ECO:0007669"/>
    <property type="project" value="UniProtKB-UniRule"/>
</dbReference>
<keyword evidence="2" id="KW-0723">Serine/threonine-protein kinase</keyword>
<feature type="compositionally biased region" description="Low complexity" evidence="8">
    <location>
        <begin position="332"/>
        <end position="358"/>
    </location>
</feature>
<dbReference type="SMART" id="SM00220">
    <property type="entry name" value="S_TKc"/>
    <property type="match status" value="1"/>
</dbReference>
<dbReference type="VEuPathDB" id="ToxoDB:BESB_075950"/>
<feature type="region of interest" description="Disordered" evidence="8">
    <location>
        <begin position="1"/>
        <end position="25"/>
    </location>
</feature>
<evidence type="ECO:0000256" key="7">
    <source>
        <dbReference type="PROSITE-ProRule" id="PRU10141"/>
    </source>
</evidence>
<dbReference type="AlphaFoldDB" id="A0A2A9M4G9"/>
<evidence type="ECO:0000256" key="5">
    <source>
        <dbReference type="ARBA" id="ARBA00022777"/>
    </source>
</evidence>
<evidence type="ECO:0000313" key="10">
    <source>
        <dbReference type="EMBL" id="PFH33378.1"/>
    </source>
</evidence>
<dbReference type="Gene3D" id="3.30.200.20">
    <property type="entry name" value="Phosphorylase Kinase, domain 1"/>
    <property type="match status" value="1"/>
</dbReference>
<feature type="region of interest" description="Disordered" evidence="8">
    <location>
        <begin position="634"/>
        <end position="654"/>
    </location>
</feature>
<dbReference type="Pfam" id="PF00069">
    <property type="entry name" value="Pkinase"/>
    <property type="match status" value="1"/>
</dbReference>
<evidence type="ECO:0000256" key="4">
    <source>
        <dbReference type="ARBA" id="ARBA00022741"/>
    </source>
</evidence>
<dbReference type="InterPro" id="IPR008271">
    <property type="entry name" value="Ser/Thr_kinase_AS"/>
</dbReference>
<keyword evidence="11" id="KW-1185">Reference proteome</keyword>
<dbReference type="STRING" id="94643.A0A2A9M4G9"/>
<name>A0A2A9M4G9_BESBE</name>
<keyword evidence="3" id="KW-0808">Transferase</keyword>
<feature type="compositionally biased region" description="Polar residues" evidence="8">
    <location>
        <begin position="199"/>
        <end position="215"/>
    </location>
</feature>
<dbReference type="Proteomes" id="UP000224006">
    <property type="component" value="Chromosome VII"/>
</dbReference>
<gene>
    <name evidence="10" type="ORF">BESB_075950</name>
</gene>
<dbReference type="RefSeq" id="XP_029217387.1">
    <property type="nucleotide sequence ID" value="XM_029365956.1"/>
</dbReference>
<dbReference type="Gene3D" id="1.10.510.10">
    <property type="entry name" value="Transferase(Phosphotransferase) domain 1"/>
    <property type="match status" value="1"/>
</dbReference>
<keyword evidence="4 7" id="KW-0547">Nucleotide-binding</keyword>
<dbReference type="GeneID" id="40312521"/>
<dbReference type="EMBL" id="NWUJ01000008">
    <property type="protein sequence ID" value="PFH33378.1"/>
    <property type="molecule type" value="Genomic_DNA"/>
</dbReference>
<dbReference type="InterPro" id="IPR011009">
    <property type="entry name" value="Kinase-like_dom_sf"/>
</dbReference>
<dbReference type="GO" id="GO:0005737">
    <property type="term" value="C:cytoplasm"/>
    <property type="evidence" value="ECO:0007669"/>
    <property type="project" value="TreeGrafter"/>
</dbReference>
<proteinExistence type="inferred from homology"/>
<feature type="region of interest" description="Disordered" evidence="8">
    <location>
        <begin position="142"/>
        <end position="177"/>
    </location>
</feature>
<dbReference type="OrthoDB" id="9332038at2759"/>
<comment type="caution">
    <text evidence="10">The sequence shown here is derived from an EMBL/GenBank/DDBJ whole genome shotgun (WGS) entry which is preliminary data.</text>
</comment>
<dbReference type="PANTHER" id="PTHR24058:SF22">
    <property type="entry name" value="DUAL SPECIFICITY TYROSINE-PHOSPHORYLATION-REGULATED KINASE 4"/>
    <property type="match status" value="1"/>
</dbReference>
<dbReference type="InterPro" id="IPR017441">
    <property type="entry name" value="Protein_kinase_ATP_BS"/>
</dbReference>
<feature type="compositionally biased region" description="Polar residues" evidence="8">
    <location>
        <begin position="153"/>
        <end position="164"/>
    </location>
</feature>
<evidence type="ECO:0000313" key="11">
    <source>
        <dbReference type="Proteomes" id="UP000224006"/>
    </source>
</evidence>
<feature type="domain" description="Protein kinase" evidence="9">
    <location>
        <begin position="758"/>
        <end position="1054"/>
    </location>
</feature>
<dbReference type="InterPro" id="IPR000719">
    <property type="entry name" value="Prot_kinase_dom"/>
</dbReference>
<evidence type="ECO:0000256" key="2">
    <source>
        <dbReference type="ARBA" id="ARBA00022527"/>
    </source>
</evidence>